<protein>
    <submittedName>
        <fullName evidence="2">Uncharacterized protein</fullName>
    </submittedName>
</protein>
<name>Q2H010_CHAGB</name>
<dbReference type="EMBL" id="CH408032">
    <property type="protein sequence ID" value="EAQ88267.1"/>
    <property type="molecule type" value="Genomic_DNA"/>
</dbReference>
<dbReference type="VEuPathDB" id="FungiDB:CHGG_04886"/>
<proteinExistence type="predicted"/>
<accession>Q2H010</accession>
<gene>
    <name evidence="2" type="ORF">CHGG_04886</name>
</gene>
<reference evidence="3" key="1">
    <citation type="journal article" date="2015" name="Genome Announc.">
        <title>Draft genome sequence of the cellulolytic fungus Chaetomium globosum.</title>
        <authorList>
            <person name="Cuomo C.A."/>
            <person name="Untereiner W.A."/>
            <person name="Ma L.-J."/>
            <person name="Grabherr M."/>
            <person name="Birren B.W."/>
        </authorList>
    </citation>
    <scope>NUCLEOTIDE SEQUENCE [LARGE SCALE GENOMIC DNA]</scope>
    <source>
        <strain evidence="3">ATCC 6205 / CBS 148.51 / DSM 1962 / NBRC 6347 / NRRL 1970</strain>
    </source>
</reference>
<evidence type="ECO:0000313" key="3">
    <source>
        <dbReference type="Proteomes" id="UP000001056"/>
    </source>
</evidence>
<sequence>MTAEREKKATTQKAENELNICSGPRKLGRRRQTRQMHLASSMGLPSMEPWMVDGGGSARPSSADGCRSTADEPLPNTPNIPLRGPFEEGELNHSAGTWRQLERAQQLGAALPATRVSVLAPAKAQQRRWVSNICQLQEERSGSPQYQMRGRIRCVCAAMERAGCGKSGSMESEQQRGTRARRAPELESLVRAEFIPINPLTRHQLPMYPHRAAAQ</sequence>
<evidence type="ECO:0000256" key="1">
    <source>
        <dbReference type="SAM" id="MobiDB-lite"/>
    </source>
</evidence>
<feature type="region of interest" description="Disordered" evidence="1">
    <location>
        <begin position="53"/>
        <end position="81"/>
    </location>
</feature>
<keyword evidence="3" id="KW-1185">Reference proteome</keyword>
<evidence type="ECO:0000313" key="2">
    <source>
        <dbReference type="EMBL" id="EAQ88267.1"/>
    </source>
</evidence>
<dbReference type="Proteomes" id="UP000001056">
    <property type="component" value="Unassembled WGS sequence"/>
</dbReference>
<dbReference type="InParanoid" id="Q2H010"/>
<feature type="region of interest" description="Disordered" evidence="1">
    <location>
        <begin position="1"/>
        <end position="37"/>
    </location>
</feature>
<dbReference type="AlphaFoldDB" id="Q2H010"/>
<organism evidence="2 3">
    <name type="scientific">Chaetomium globosum (strain ATCC 6205 / CBS 148.51 / DSM 1962 / NBRC 6347 / NRRL 1970)</name>
    <name type="common">Soil fungus</name>
    <dbReference type="NCBI Taxonomy" id="306901"/>
    <lineage>
        <taxon>Eukaryota</taxon>
        <taxon>Fungi</taxon>
        <taxon>Dikarya</taxon>
        <taxon>Ascomycota</taxon>
        <taxon>Pezizomycotina</taxon>
        <taxon>Sordariomycetes</taxon>
        <taxon>Sordariomycetidae</taxon>
        <taxon>Sordariales</taxon>
        <taxon>Chaetomiaceae</taxon>
        <taxon>Chaetomium</taxon>
    </lineage>
</organism>
<dbReference type="HOGENOM" id="CLU_1283128_0_0_1"/>
<dbReference type="RefSeq" id="XP_001224100.1">
    <property type="nucleotide sequence ID" value="XM_001224099.1"/>
</dbReference>
<dbReference type="GeneID" id="4392593"/>